<organism evidence="4">
    <name type="scientific">Streptomyces sp. RI-77</name>
    <dbReference type="NCBI Taxonomy" id="1799151"/>
    <lineage>
        <taxon>Bacteria</taxon>
        <taxon>Bacillati</taxon>
        <taxon>Actinomycetota</taxon>
        <taxon>Actinomycetes</taxon>
        <taxon>Kitasatosporales</taxon>
        <taxon>Streptomycetaceae</taxon>
        <taxon>Streptomyces</taxon>
    </lineage>
</organism>
<dbReference type="Pfam" id="PF00550">
    <property type="entry name" value="PP-binding"/>
    <property type="match status" value="1"/>
</dbReference>
<dbReference type="Gene3D" id="1.10.1200.10">
    <property type="entry name" value="ACP-like"/>
    <property type="match status" value="1"/>
</dbReference>
<dbReference type="InterPro" id="IPR020806">
    <property type="entry name" value="PKS_PP-bd"/>
</dbReference>
<keyword evidence="2" id="KW-0597">Phosphoprotein</keyword>
<feature type="domain" description="Carrier" evidence="3">
    <location>
        <begin position="15"/>
        <end position="92"/>
    </location>
</feature>
<dbReference type="PROSITE" id="PS00012">
    <property type="entry name" value="PHOSPHOPANTETHEINE"/>
    <property type="match status" value="1"/>
</dbReference>
<dbReference type="SUPFAM" id="SSF47336">
    <property type="entry name" value="ACP-like"/>
    <property type="match status" value="1"/>
</dbReference>
<gene>
    <name evidence="4" type="primary">ifnA</name>
</gene>
<dbReference type="InterPro" id="IPR036736">
    <property type="entry name" value="ACP-like_sf"/>
</dbReference>
<dbReference type="GO" id="GO:0017000">
    <property type="term" value="P:antibiotic biosynthetic process"/>
    <property type="evidence" value="ECO:0007669"/>
    <property type="project" value="UniProtKB-ARBA"/>
</dbReference>
<keyword evidence="1" id="KW-0596">Phosphopantetheine</keyword>
<sequence length="96" mass="10199">MTPTEPEETTAMATVGIEDLRRILVACAGEEEGSRLGGDTLDTPFEELGYDSLALMETAAAIQEEYGIVLPDEEVSEARTPRTLLDLANGAVRTGG</sequence>
<protein>
    <submittedName>
        <fullName evidence="4">Acyl carrier protein</fullName>
    </submittedName>
</protein>
<dbReference type="InterPro" id="IPR009081">
    <property type="entry name" value="PP-bd_ACP"/>
</dbReference>
<dbReference type="SMART" id="SM00823">
    <property type="entry name" value="PKS_PP"/>
    <property type="match status" value="1"/>
</dbReference>
<dbReference type="PROSITE" id="PS50075">
    <property type="entry name" value="CARRIER"/>
    <property type="match status" value="1"/>
</dbReference>
<evidence type="ECO:0000256" key="2">
    <source>
        <dbReference type="ARBA" id="ARBA00022553"/>
    </source>
</evidence>
<evidence type="ECO:0000259" key="3">
    <source>
        <dbReference type="PROSITE" id="PS50075"/>
    </source>
</evidence>
<evidence type="ECO:0000256" key="1">
    <source>
        <dbReference type="ARBA" id="ARBA00022450"/>
    </source>
</evidence>
<accession>A0A169STZ7</accession>
<name>A0A169STZ7_9ACTN</name>
<dbReference type="GO" id="GO:0031177">
    <property type="term" value="F:phosphopantetheine binding"/>
    <property type="evidence" value="ECO:0007669"/>
    <property type="project" value="InterPro"/>
</dbReference>
<dbReference type="EMBL" id="LC125462">
    <property type="protein sequence ID" value="BAU98028.1"/>
    <property type="molecule type" value="Genomic_DNA"/>
</dbReference>
<dbReference type="AlphaFoldDB" id="A0A169STZ7"/>
<evidence type="ECO:0000313" key="4">
    <source>
        <dbReference type="EMBL" id="BAU98028.1"/>
    </source>
</evidence>
<dbReference type="InterPro" id="IPR006162">
    <property type="entry name" value="Ppantetheine_attach_site"/>
</dbReference>
<proteinExistence type="predicted"/>
<reference evidence="4" key="1">
    <citation type="journal article" date="2016" name="ChemBioChem">
        <title>Involvement of the Baeyer-Villiger Monooxygenase IfnQ in the Biosynthesis of Isofuranonaphthoquinone Scaffold of JBIR-76 and -77.</title>
        <authorList>
            <person name="Katsuyama Y."/>
            <person name="Sone K."/>
            <person name="Satou R."/>
            <person name="Izumikawa M."/>
            <person name="Takagi M."/>
            <person name="Fujie M."/>
            <person name="Satoh N."/>
            <person name="Shin-ya K."/>
            <person name="Ohnishi Y."/>
        </authorList>
    </citation>
    <scope>NUCLEOTIDE SEQUENCE</scope>
    <source>
        <strain evidence="4">RI-77</strain>
    </source>
</reference>